<dbReference type="SUPFAM" id="SSF57716">
    <property type="entry name" value="Glucocorticoid receptor-like (DNA-binding domain)"/>
    <property type="match status" value="1"/>
</dbReference>
<comment type="catalytic activity">
    <reaction evidence="14 15">
        <text>2'-deoxyribonucleotide-(2'-deoxyribose 5'-phosphate)-2'-deoxyribonucleotide-DNA = a 3'-end 2'-deoxyribonucleotide-(2,3-dehydro-2,3-deoxyribose 5'-phosphate)-DNA + a 5'-end 5'-phospho-2'-deoxyribonucleoside-DNA + H(+)</text>
        <dbReference type="Rhea" id="RHEA:66592"/>
        <dbReference type="Rhea" id="RHEA-COMP:13180"/>
        <dbReference type="Rhea" id="RHEA-COMP:16897"/>
        <dbReference type="Rhea" id="RHEA-COMP:17067"/>
        <dbReference type="ChEBI" id="CHEBI:15378"/>
        <dbReference type="ChEBI" id="CHEBI:136412"/>
        <dbReference type="ChEBI" id="CHEBI:157695"/>
        <dbReference type="ChEBI" id="CHEBI:167181"/>
        <dbReference type="EC" id="4.2.99.18"/>
    </reaction>
</comment>
<dbReference type="EC" id="4.2.99.18" evidence="15"/>
<dbReference type="NCBIfam" id="TIGR00577">
    <property type="entry name" value="fpg"/>
    <property type="match status" value="1"/>
</dbReference>
<keyword evidence="9 15" id="KW-0238">DNA-binding</keyword>
<evidence type="ECO:0000256" key="12">
    <source>
        <dbReference type="ARBA" id="ARBA00023268"/>
    </source>
</evidence>
<dbReference type="GO" id="GO:0034039">
    <property type="term" value="F:8-oxo-7,8-dihydroguanine DNA N-glycosylase activity"/>
    <property type="evidence" value="ECO:0007669"/>
    <property type="project" value="TreeGrafter"/>
</dbReference>
<feature type="binding site" evidence="15">
    <location>
        <position position="92"/>
    </location>
    <ligand>
        <name>DNA</name>
        <dbReference type="ChEBI" id="CHEBI:16991"/>
    </ligand>
</feature>
<keyword evidence="4 15" id="KW-0479">Metal-binding</keyword>
<dbReference type="PANTHER" id="PTHR22993:SF9">
    <property type="entry name" value="FORMAMIDOPYRIMIDINE-DNA GLYCOSYLASE"/>
    <property type="match status" value="1"/>
</dbReference>
<dbReference type="InterPro" id="IPR020629">
    <property type="entry name" value="FPG_Glyclase"/>
</dbReference>
<dbReference type="InterPro" id="IPR000214">
    <property type="entry name" value="Znf_DNA_glyclase/AP_lyase"/>
</dbReference>
<comment type="function">
    <text evidence="15">Involved in base excision repair of DNA damaged by oxidation or by mutagenic agents. Acts as DNA glycosylase that recognizes and removes damaged bases. Has a preference for oxidized purines, such as 7,8-dihydro-8-oxoguanine (8-oxoG). Has AP (apurinic/apyrimidinic) lyase activity and introduces nicks in the DNA strand. Cleaves the DNA backbone by beta-delta elimination to generate a single-strand break at the site of the removed base with both 3'- and 5'-phosphates.</text>
</comment>
<dbReference type="eggNOG" id="COG0266">
    <property type="taxonomic scope" value="Bacteria"/>
</dbReference>
<dbReference type="FunFam" id="1.10.8.50:FF:000003">
    <property type="entry name" value="Formamidopyrimidine-DNA glycosylase"/>
    <property type="match status" value="1"/>
</dbReference>
<evidence type="ECO:0000256" key="1">
    <source>
        <dbReference type="ARBA" id="ARBA00001668"/>
    </source>
</evidence>
<dbReference type="InterPro" id="IPR010663">
    <property type="entry name" value="Znf_FPG/IleRS"/>
</dbReference>
<dbReference type="HAMAP" id="MF_00103">
    <property type="entry name" value="Fapy_DNA_glycosyl"/>
    <property type="match status" value="1"/>
</dbReference>
<evidence type="ECO:0000313" key="18">
    <source>
        <dbReference type="EMBL" id="ADE39805.1"/>
    </source>
</evidence>
<name>D5BU58_PUNMI</name>
<dbReference type="GO" id="GO:0003684">
    <property type="term" value="F:damaged DNA binding"/>
    <property type="evidence" value="ECO:0007669"/>
    <property type="project" value="InterPro"/>
</dbReference>
<dbReference type="SUPFAM" id="SSF81624">
    <property type="entry name" value="N-terminal domain of MutM-like DNA repair proteins"/>
    <property type="match status" value="1"/>
</dbReference>
<evidence type="ECO:0000256" key="15">
    <source>
        <dbReference type="HAMAP-Rule" id="MF_00103"/>
    </source>
</evidence>
<evidence type="ECO:0000256" key="2">
    <source>
        <dbReference type="ARBA" id="ARBA00009409"/>
    </source>
</evidence>
<keyword evidence="5 15" id="KW-0227">DNA damage</keyword>
<evidence type="ECO:0000256" key="8">
    <source>
        <dbReference type="ARBA" id="ARBA00022833"/>
    </source>
</evidence>
<dbReference type="InterPro" id="IPR010979">
    <property type="entry name" value="Ribosomal_uS13-like_H2TH"/>
</dbReference>
<comment type="similarity">
    <text evidence="2 15">Belongs to the FPG family.</text>
</comment>
<keyword evidence="8 15" id="KW-0862">Zinc</keyword>
<dbReference type="Proteomes" id="UP000007460">
    <property type="component" value="Chromosome"/>
</dbReference>
<dbReference type="SUPFAM" id="SSF46946">
    <property type="entry name" value="S13-like H2TH domain"/>
    <property type="match status" value="1"/>
</dbReference>
<comment type="cofactor">
    <cofactor evidence="15">
        <name>Zn(2+)</name>
        <dbReference type="ChEBI" id="CHEBI:29105"/>
    </cofactor>
    <text evidence="15">Binds 1 zinc ion per subunit.</text>
</comment>
<dbReference type="InterPro" id="IPR012319">
    <property type="entry name" value="FPG_cat"/>
</dbReference>
<dbReference type="CDD" id="cd08966">
    <property type="entry name" value="EcFpg-like_N"/>
    <property type="match status" value="1"/>
</dbReference>
<evidence type="ECO:0000313" key="19">
    <source>
        <dbReference type="Proteomes" id="UP000007460"/>
    </source>
</evidence>
<evidence type="ECO:0000256" key="14">
    <source>
        <dbReference type="ARBA" id="ARBA00044632"/>
    </source>
</evidence>
<feature type="active site" description="Schiff-base intermediate with DNA" evidence="15">
    <location>
        <position position="2"/>
    </location>
</feature>
<dbReference type="STRING" id="488538.SAR116_1562"/>
<evidence type="ECO:0000256" key="10">
    <source>
        <dbReference type="ARBA" id="ARBA00023204"/>
    </source>
</evidence>
<feature type="domain" description="FPG-type" evidence="16">
    <location>
        <begin position="243"/>
        <end position="277"/>
    </location>
</feature>
<evidence type="ECO:0000256" key="9">
    <source>
        <dbReference type="ARBA" id="ARBA00023125"/>
    </source>
</evidence>
<dbReference type="EMBL" id="CP001751">
    <property type="protein sequence ID" value="ADE39805.1"/>
    <property type="molecule type" value="Genomic_DNA"/>
</dbReference>
<dbReference type="GO" id="GO:0006284">
    <property type="term" value="P:base-excision repair"/>
    <property type="evidence" value="ECO:0007669"/>
    <property type="project" value="InterPro"/>
</dbReference>
<comment type="catalytic activity">
    <reaction evidence="1 15">
        <text>Hydrolysis of DNA containing ring-opened 7-methylguanine residues, releasing 2,6-diamino-4-hydroxy-5-(N-methyl)formamidopyrimidine.</text>
        <dbReference type="EC" id="3.2.2.23"/>
    </reaction>
</comment>
<evidence type="ECO:0000256" key="7">
    <source>
        <dbReference type="ARBA" id="ARBA00022801"/>
    </source>
</evidence>
<dbReference type="Pfam" id="PF06827">
    <property type="entry name" value="zf-FPG_IleRS"/>
    <property type="match status" value="1"/>
</dbReference>
<dbReference type="Pfam" id="PF06831">
    <property type="entry name" value="H2TH"/>
    <property type="match status" value="1"/>
</dbReference>
<feature type="active site" description="Proton donor" evidence="15">
    <location>
        <position position="3"/>
    </location>
</feature>
<evidence type="ECO:0000256" key="6">
    <source>
        <dbReference type="ARBA" id="ARBA00022771"/>
    </source>
</evidence>
<keyword evidence="7 15" id="KW-0378">Hydrolase</keyword>
<evidence type="ECO:0000256" key="5">
    <source>
        <dbReference type="ARBA" id="ARBA00022763"/>
    </source>
</evidence>
<dbReference type="SMART" id="SM00898">
    <property type="entry name" value="Fapy_DNA_glyco"/>
    <property type="match status" value="1"/>
</dbReference>
<keyword evidence="19" id="KW-1185">Reference proteome</keyword>
<dbReference type="PROSITE" id="PS51066">
    <property type="entry name" value="ZF_FPG_2"/>
    <property type="match status" value="1"/>
</dbReference>
<evidence type="ECO:0000259" key="17">
    <source>
        <dbReference type="PROSITE" id="PS51068"/>
    </source>
</evidence>
<dbReference type="HOGENOM" id="CLU_038423_1_1_5"/>
<feature type="active site" description="Proton donor; for delta-elimination activity" evidence="15">
    <location>
        <position position="267"/>
    </location>
</feature>
<comment type="subunit">
    <text evidence="3 15">Monomer.</text>
</comment>
<gene>
    <name evidence="15" type="primary">mutM</name>
    <name evidence="15" type="synonym">fpg</name>
    <name evidence="18" type="ordered locus">SAR116_1562</name>
</gene>
<reference evidence="18 19" key="1">
    <citation type="journal article" date="2010" name="J. Bacteriol.">
        <title>Complete genome sequence of "Candidatus Puniceispirillum marinum" IMCC1322, a representative of the SAR116 clade in the Alphaproteobacteria.</title>
        <authorList>
            <person name="Oh H.M."/>
            <person name="Kwon K.K."/>
            <person name="Kang I."/>
            <person name="Kang S.G."/>
            <person name="Lee J.H."/>
            <person name="Kim S.J."/>
            <person name="Cho J.C."/>
        </authorList>
    </citation>
    <scope>NUCLEOTIDE SEQUENCE [LARGE SCALE GENOMIC DNA]</scope>
    <source>
        <strain evidence="18 19">IMCC1322</strain>
    </source>
</reference>
<dbReference type="NCBIfam" id="NF002211">
    <property type="entry name" value="PRK01103.1"/>
    <property type="match status" value="1"/>
</dbReference>
<proteinExistence type="inferred from homology"/>
<protein>
    <recommendedName>
        <fullName evidence="15">Formamidopyrimidine-DNA glycosylase</fullName>
        <shortName evidence="15">Fapy-DNA glycosylase</shortName>
        <ecNumber evidence="15">3.2.2.23</ecNumber>
    </recommendedName>
    <alternativeName>
        <fullName evidence="15">DNA-(apurinic or apyrimidinic site) lyase MutM</fullName>
        <shortName evidence="15">AP lyase MutM</shortName>
        <ecNumber evidence="15">4.2.99.18</ecNumber>
    </alternativeName>
</protein>
<dbReference type="EC" id="3.2.2.23" evidence="15"/>
<dbReference type="GO" id="GO:0140078">
    <property type="term" value="F:class I DNA-(apurinic or apyrimidinic site) endonuclease activity"/>
    <property type="evidence" value="ECO:0007669"/>
    <property type="project" value="UniProtKB-EC"/>
</dbReference>
<dbReference type="Pfam" id="PF01149">
    <property type="entry name" value="Fapy_DNA_glyco"/>
    <property type="match status" value="1"/>
</dbReference>
<feature type="binding site" evidence="15">
    <location>
        <position position="115"/>
    </location>
    <ligand>
        <name>DNA</name>
        <dbReference type="ChEBI" id="CHEBI:16991"/>
    </ligand>
</feature>
<keyword evidence="6 15" id="KW-0863">Zinc-finger</keyword>
<evidence type="ECO:0000256" key="13">
    <source>
        <dbReference type="ARBA" id="ARBA00023295"/>
    </source>
</evidence>
<organism evidence="18 19">
    <name type="scientific">Puniceispirillum marinum (strain IMCC1322)</name>
    <dbReference type="NCBI Taxonomy" id="488538"/>
    <lineage>
        <taxon>Bacteria</taxon>
        <taxon>Pseudomonadati</taxon>
        <taxon>Pseudomonadota</taxon>
        <taxon>Alphaproteobacteria</taxon>
        <taxon>Candidatus Puniceispirillales</taxon>
        <taxon>Candidatus Puniceispirillaceae</taxon>
        <taxon>Candidatus Puniceispirillum</taxon>
    </lineage>
</organism>
<keyword evidence="13 15" id="KW-0326">Glycosidase</keyword>
<dbReference type="InterPro" id="IPR015886">
    <property type="entry name" value="H2TH_FPG"/>
</dbReference>
<dbReference type="PROSITE" id="PS51068">
    <property type="entry name" value="FPG_CAT"/>
    <property type="match status" value="1"/>
</dbReference>
<keyword evidence="10 15" id="KW-0234">DNA repair</keyword>
<feature type="active site" description="Proton donor; for beta-elimination activity" evidence="15">
    <location>
        <position position="58"/>
    </location>
</feature>
<dbReference type="PANTHER" id="PTHR22993">
    <property type="entry name" value="FORMAMIDOPYRIMIDINE-DNA GLYCOSYLASE"/>
    <property type="match status" value="1"/>
</dbReference>
<keyword evidence="12 15" id="KW-0511">Multifunctional enzyme</keyword>
<dbReference type="SMART" id="SM01232">
    <property type="entry name" value="H2TH"/>
    <property type="match status" value="1"/>
</dbReference>
<feature type="binding site" evidence="15">
    <location>
        <position position="158"/>
    </location>
    <ligand>
        <name>DNA</name>
        <dbReference type="ChEBI" id="CHEBI:16991"/>
    </ligand>
</feature>
<dbReference type="OrthoDB" id="9800855at2"/>
<evidence type="ECO:0000256" key="3">
    <source>
        <dbReference type="ARBA" id="ARBA00011245"/>
    </source>
</evidence>
<evidence type="ECO:0000256" key="4">
    <source>
        <dbReference type="ARBA" id="ARBA00022723"/>
    </source>
</evidence>
<dbReference type="KEGG" id="apb:SAR116_1562"/>
<dbReference type="RefSeq" id="WP_013046432.1">
    <property type="nucleotide sequence ID" value="NC_014010.1"/>
</dbReference>
<evidence type="ECO:0000256" key="11">
    <source>
        <dbReference type="ARBA" id="ARBA00023239"/>
    </source>
</evidence>
<sequence length="277" mass="30345">MPELPEVETVRSALAPVVTGQQVMAVYVGRKDLRWPLPEALDKQLLGCRFAAPTRRGKYVLMPNDNGQVLLIHLGMSGSIRIHEAKPELAKHDHMMLTVEADDGGHRYIVLNDPRRFGWVDLFAAEDMATHKLLKDMGPEPLGNAFSATHIQTVFANRKSPVKNALLDQRLIAGIGNIYACEALFKSGISPRRRAGSITAGRADKLAHAIVTVLRAAIAEGGTSLRDHVQPGGEIGYFVQKLSVYGRDGLPCVICETPIRIIVQSGRSSFYCPSCQR</sequence>
<feature type="domain" description="Formamidopyrimidine-DNA glycosylase catalytic" evidence="17">
    <location>
        <begin position="2"/>
        <end position="118"/>
    </location>
</feature>
<evidence type="ECO:0000259" key="16">
    <source>
        <dbReference type="PROSITE" id="PS51066"/>
    </source>
</evidence>
<dbReference type="Gene3D" id="3.20.190.10">
    <property type="entry name" value="MutM-like, N-terminal"/>
    <property type="match status" value="1"/>
</dbReference>
<dbReference type="InterPro" id="IPR035937">
    <property type="entry name" value="FPG_N"/>
</dbReference>
<dbReference type="Gene3D" id="1.10.8.50">
    <property type="match status" value="1"/>
</dbReference>
<keyword evidence="11 15" id="KW-0456">Lyase</keyword>
<dbReference type="AlphaFoldDB" id="D5BU58"/>
<accession>D5BU58</accession>
<dbReference type="GO" id="GO:0008270">
    <property type="term" value="F:zinc ion binding"/>
    <property type="evidence" value="ECO:0007669"/>
    <property type="project" value="UniProtKB-UniRule"/>
</dbReference>